<dbReference type="SUPFAM" id="SSF56784">
    <property type="entry name" value="HAD-like"/>
    <property type="match status" value="1"/>
</dbReference>
<dbReference type="EMBL" id="JAPMOS010000049">
    <property type="protein sequence ID" value="KAJ4457302.1"/>
    <property type="molecule type" value="Genomic_DNA"/>
</dbReference>
<reference evidence="1" key="1">
    <citation type="journal article" date="2022" name="bioRxiv">
        <title>Genomics of Preaxostyla Flagellates Illuminates Evolutionary Transitions and the Path Towards Mitochondrial Loss.</title>
        <authorList>
            <person name="Novak L.V.F."/>
            <person name="Treitli S.C."/>
            <person name="Pyrih J."/>
            <person name="Halakuc P."/>
            <person name="Pipaliya S.V."/>
            <person name="Vacek V."/>
            <person name="Brzon O."/>
            <person name="Soukal P."/>
            <person name="Eme L."/>
            <person name="Dacks J.B."/>
            <person name="Karnkowska A."/>
            <person name="Elias M."/>
            <person name="Hampl V."/>
        </authorList>
    </citation>
    <scope>NUCLEOTIDE SEQUENCE</scope>
    <source>
        <strain evidence="1">RCP-MX</strain>
    </source>
</reference>
<evidence type="ECO:0000313" key="2">
    <source>
        <dbReference type="Proteomes" id="UP001141327"/>
    </source>
</evidence>
<dbReference type="PANTHER" id="PTHR43885:SF1">
    <property type="entry name" value="SUPERFAMILY HYDROLASE, PUTATIVE (AFU_ORTHOLOGUE AFUA_4G13290)-RELATED"/>
    <property type="match status" value="1"/>
</dbReference>
<sequence>MMPKTRSFAQLEIEAARAVRLQPHVAEIIDFLLSRGVKLALITRNTRESVSFLLKKLHPLPSRLRCDCASCSGGSPVLQAPSAPPSPPNDDTFSFHPFDRILTREDEFVKPDSRVLTQCLLSGDNAGAAQSVLFVGDSLLDDVACGLDAGCVTVLFQPLTAGSPICRRGDTTKIHPHYVVHDLRGVRNIFEQYNTLAN</sequence>
<name>A0ABQ8UDE6_9EUKA</name>
<keyword evidence="2" id="KW-1185">Reference proteome</keyword>
<dbReference type="Pfam" id="PF13242">
    <property type="entry name" value="Hydrolase_like"/>
    <property type="match status" value="1"/>
</dbReference>
<gene>
    <name evidence="1" type="ORF">PAPYR_7218</name>
</gene>
<dbReference type="InterPro" id="IPR036412">
    <property type="entry name" value="HAD-like_sf"/>
</dbReference>
<dbReference type="InterPro" id="IPR023214">
    <property type="entry name" value="HAD_sf"/>
</dbReference>
<accession>A0ABQ8UDE6</accession>
<dbReference type="Gene3D" id="3.40.50.1000">
    <property type="entry name" value="HAD superfamily/HAD-like"/>
    <property type="match status" value="2"/>
</dbReference>
<dbReference type="Gene3D" id="1.10.260.80">
    <property type="match status" value="1"/>
</dbReference>
<dbReference type="Proteomes" id="UP001141327">
    <property type="component" value="Unassembled WGS sequence"/>
</dbReference>
<comment type="caution">
    <text evidence="1">The sequence shown here is derived from an EMBL/GenBank/DDBJ whole genome shotgun (WGS) entry which is preliminary data.</text>
</comment>
<dbReference type="PANTHER" id="PTHR43885">
    <property type="entry name" value="HALOACID DEHALOGENASE-LIKE HYDROLASE"/>
    <property type="match status" value="1"/>
</dbReference>
<organism evidence="1 2">
    <name type="scientific">Paratrimastix pyriformis</name>
    <dbReference type="NCBI Taxonomy" id="342808"/>
    <lineage>
        <taxon>Eukaryota</taxon>
        <taxon>Metamonada</taxon>
        <taxon>Preaxostyla</taxon>
        <taxon>Paratrimastigidae</taxon>
        <taxon>Paratrimastix</taxon>
    </lineage>
</organism>
<dbReference type="CDD" id="cd01427">
    <property type="entry name" value="HAD_like"/>
    <property type="match status" value="1"/>
</dbReference>
<proteinExistence type="predicted"/>
<evidence type="ECO:0000313" key="1">
    <source>
        <dbReference type="EMBL" id="KAJ4457302.1"/>
    </source>
</evidence>
<protein>
    <submittedName>
        <fullName evidence="1">Uncharacterized protein</fullName>
    </submittedName>
</protein>